<dbReference type="KEGG" id="ocy:OSSY52_01350"/>
<evidence type="ECO:0000313" key="2">
    <source>
        <dbReference type="EMBL" id="BBE29994.1"/>
    </source>
</evidence>
<feature type="domain" description="Histidine kinase/HSP90-like ATPase" evidence="1">
    <location>
        <begin position="24"/>
        <end position="123"/>
    </location>
</feature>
<evidence type="ECO:0000313" key="3">
    <source>
        <dbReference type="Proteomes" id="UP000516361"/>
    </source>
</evidence>
<name>A0A7G1G4Q0_9BACT</name>
<gene>
    <name evidence="2" type="ORF">OSSY52_01350</name>
</gene>
<dbReference type="EMBL" id="AP018712">
    <property type="protein sequence ID" value="BBE29994.1"/>
    <property type="molecule type" value="Genomic_DNA"/>
</dbReference>
<dbReference type="InParanoid" id="A0A7G1G4Q0"/>
<accession>A0A7G1G4Q0</accession>
<organism evidence="2 3">
    <name type="scientific">Tepiditoga spiralis</name>
    <dbReference type="NCBI Taxonomy" id="2108365"/>
    <lineage>
        <taxon>Bacteria</taxon>
        <taxon>Thermotogati</taxon>
        <taxon>Thermotogota</taxon>
        <taxon>Thermotogae</taxon>
        <taxon>Petrotogales</taxon>
        <taxon>Petrotogaceae</taxon>
        <taxon>Tepiditoga</taxon>
    </lineage>
</organism>
<reference evidence="2 3" key="1">
    <citation type="submission" date="2018-06" db="EMBL/GenBank/DDBJ databases">
        <title>Genome sequencing of Oceanotoga sp. sy52.</title>
        <authorList>
            <person name="Mori K."/>
        </authorList>
    </citation>
    <scope>NUCLEOTIDE SEQUENCE [LARGE SCALE GENOMIC DNA]</scope>
    <source>
        <strain evidence="3">sy52</strain>
    </source>
</reference>
<dbReference type="SUPFAM" id="SSF55874">
    <property type="entry name" value="ATPase domain of HSP90 chaperone/DNA topoisomerase II/histidine kinase"/>
    <property type="match status" value="1"/>
</dbReference>
<dbReference type="Gene3D" id="3.30.565.10">
    <property type="entry name" value="Histidine kinase-like ATPase, C-terminal domain"/>
    <property type="match status" value="1"/>
</dbReference>
<dbReference type="CDD" id="cd16936">
    <property type="entry name" value="HATPase_RsbW-like"/>
    <property type="match status" value="1"/>
</dbReference>
<dbReference type="AlphaFoldDB" id="A0A7G1G4Q0"/>
<proteinExistence type="predicted"/>
<sequence length="126" mass="14649">MKYSVEDLNIEKLKNAMEFVKSIVNDNNLIFKLQMAVDEIGSNSFKYGKKSKLHIYFNNEEIHLQVENSGNPIPKEYLELNDDNFFLSQSLSRGGGLGLHIIKNLCDDFNYIRKEEKNIISIKFKK</sequence>
<dbReference type="RefSeq" id="WP_190615133.1">
    <property type="nucleotide sequence ID" value="NZ_AP018712.1"/>
</dbReference>
<dbReference type="InterPro" id="IPR003594">
    <property type="entry name" value="HATPase_dom"/>
</dbReference>
<evidence type="ECO:0000259" key="1">
    <source>
        <dbReference type="Pfam" id="PF13581"/>
    </source>
</evidence>
<dbReference type="Pfam" id="PF13581">
    <property type="entry name" value="HATPase_c_2"/>
    <property type="match status" value="1"/>
</dbReference>
<dbReference type="Proteomes" id="UP000516361">
    <property type="component" value="Chromosome"/>
</dbReference>
<keyword evidence="3" id="KW-1185">Reference proteome</keyword>
<protein>
    <recommendedName>
        <fullName evidence="1">Histidine kinase/HSP90-like ATPase domain-containing protein</fullName>
    </recommendedName>
</protein>
<dbReference type="InterPro" id="IPR036890">
    <property type="entry name" value="HATPase_C_sf"/>
</dbReference>